<protein>
    <submittedName>
        <fullName evidence="1">2481_t:CDS:1</fullName>
    </submittedName>
</protein>
<gene>
    <name evidence="1" type="ORF">FCALED_LOCUS5253</name>
</gene>
<sequence length="293" mass="33762">LIVNNSLGKSILTEALNRRPLNSTNGIEQQFRLTNIRELTTDRTPLLSFMFYTGAITYQPNSSPASLQHSFQIPNLMAEREFIAEALKIYDWRKEDLIPPLKDNSFKHSNEEALKQAFMDTLILTLYVDIEPEFQVYSQSSNFGGKAIDLVKSSTGKMIAIEFDNIKMENVKLDGTRGSWQEATDISRSLLEKSEDEILSLEIGDKYRPNQKTVREALESKIKKKSNEYLDPLKNQHDVELSYIKHRITKLSFTPYLCMHDNYTLLSNNYQSRIIHPTPHHEIETESDLSDPE</sequence>
<evidence type="ECO:0000313" key="2">
    <source>
        <dbReference type="Proteomes" id="UP000789570"/>
    </source>
</evidence>
<dbReference type="Proteomes" id="UP000789570">
    <property type="component" value="Unassembled WGS sequence"/>
</dbReference>
<dbReference type="OrthoDB" id="2440501at2759"/>
<dbReference type="AlphaFoldDB" id="A0A9N9AJF0"/>
<keyword evidence="2" id="KW-1185">Reference proteome</keyword>
<accession>A0A9N9AJF0</accession>
<dbReference type="EMBL" id="CAJVPQ010001112">
    <property type="protein sequence ID" value="CAG8532691.1"/>
    <property type="molecule type" value="Genomic_DNA"/>
</dbReference>
<organism evidence="1 2">
    <name type="scientific">Funneliformis caledonium</name>
    <dbReference type="NCBI Taxonomy" id="1117310"/>
    <lineage>
        <taxon>Eukaryota</taxon>
        <taxon>Fungi</taxon>
        <taxon>Fungi incertae sedis</taxon>
        <taxon>Mucoromycota</taxon>
        <taxon>Glomeromycotina</taxon>
        <taxon>Glomeromycetes</taxon>
        <taxon>Glomerales</taxon>
        <taxon>Glomeraceae</taxon>
        <taxon>Funneliformis</taxon>
    </lineage>
</organism>
<name>A0A9N9AJF0_9GLOM</name>
<feature type="non-terminal residue" evidence="1">
    <location>
        <position position="293"/>
    </location>
</feature>
<proteinExistence type="predicted"/>
<evidence type="ECO:0000313" key="1">
    <source>
        <dbReference type="EMBL" id="CAG8532691.1"/>
    </source>
</evidence>
<reference evidence="1" key="1">
    <citation type="submission" date="2021-06" db="EMBL/GenBank/DDBJ databases">
        <authorList>
            <person name="Kallberg Y."/>
            <person name="Tangrot J."/>
            <person name="Rosling A."/>
        </authorList>
    </citation>
    <scope>NUCLEOTIDE SEQUENCE</scope>
    <source>
        <strain evidence="1">UK204</strain>
    </source>
</reference>
<comment type="caution">
    <text evidence="1">The sequence shown here is derived from an EMBL/GenBank/DDBJ whole genome shotgun (WGS) entry which is preliminary data.</text>
</comment>